<reference evidence="2" key="1">
    <citation type="submission" date="2023-01" db="EMBL/GenBank/DDBJ databases">
        <title>Xenophilus mangrovi sp. nov., isolated from soil of Mangrove nature reserve.</title>
        <authorList>
            <person name="Xu S."/>
            <person name="Liu Z."/>
            <person name="Xu Y."/>
        </authorList>
    </citation>
    <scope>NUCLEOTIDE SEQUENCE</scope>
    <source>
        <strain evidence="2">YW8</strain>
    </source>
</reference>
<evidence type="ECO:0000313" key="3">
    <source>
        <dbReference type="Proteomes" id="UP001212602"/>
    </source>
</evidence>
<dbReference type="RefSeq" id="WP_271426412.1">
    <property type="nucleotide sequence ID" value="NZ_JAQIPB010000001.1"/>
</dbReference>
<sequence length="136" mass="13719">MNPRVPLEHLRPALLVAATSAAALLGGCAVVSVAGTAVSVGASAVGLAAGAAVGTARLTGKAAGAAIDAFSDSDDDGSGLNVRFREPTSADRAKRQAAEQQAREYDPAQPDAQQAQRDAGLLPPLDERRAPPQPAR</sequence>
<name>A0AAE3N5Y3_9BURK</name>
<dbReference type="Proteomes" id="UP001212602">
    <property type="component" value="Unassembled WGS sequence"/>
</dbReference>
<evidence type="ECO:0008006" key="4">
    <source>
        <dbReference type="Google" id="ProtNLM"/>
    </source>
</evidence>
<dbReference type="PROSITE" id="PS51257">
    <property type="entry name" value="PROKAR_LIPOPROTEIN"/>
    <property type="match status" value="1"/>
</dbReference>
<feature type="compositionally biased region" description="Basic and acidic residues" evidence="1">
    <location>
        <begin position="83"/>
        <end position="106"/>
    </location>
</feature>
<organism evidence="2 3">
    <name type="scientific">Xenophilus arseniciresistens</name>
    <dbReference type="NCBI Taxonomy" id="1283306"/>
    <lineage>
        <taxon>Bacteria</taxon>
        <taxon>Pseudomonadati</taxon>
        <taxon>Pseudomonadota</taxon>
        <taxon>Betaproteobacteria</taxon>
        <taxon>Burkholderiales</taxon>
        <taxon>Comamonadaceae</taxon>
        <taxon>Xenophilus</taxon>
    </lineage>
</organism>
<dbReference type="AlphaFoldDB" id="A0AAE3N5Y3"/>
<gene>
    <name evidence="2" type="ORF">PGB34_02110</name>
</gene>
<keyword evidence="3" id="KW-1185">Reference proteome</keyword>
<feature type="region of interest" description="Disordered" evidence="1">
    <location>
        <begin position="69"/>
        <end position="136"/>
    </location>
</feature>
<evidence type="ECO:0000256" key="1">
    <source>
        <dbReference type="SAM" id="MobiDB-lite"/>
    </source>
</evidence>
<feature type="compositionally biased region" description="Low complexity" evidence="1">
    <location>
        <begin position="107"/>
        <end position="119"/>
    </location>
</feature>
<accession>A0AAE3N5Y3</accession>
<evidence type="ECO:0000313" key="2">
    <source>
        <dbReference type="EMBL" id="MDA7415149.1"/>
    </source>
</evidence>
<proteinExistence type="predicted"/>
<dbReference type="EMBL" id="JAQIPB010000001">
    <property type="protein sequence ID" value="MDA7415149.1"/>
    <property type="molecule type" value="Genomic_DNA"/>
</dbReference>
<comment type="caution">
    <text evidence="2">The sequence shown here is derived from an EMBL/GenBank/DDBJ whole genome shotgun (WGS) entry which is preliminary data.</text>
</comment>
<protein>
    <recommendedName>
        <fullName evidence="4">Lipoprotein</fullName>
    </recommendedName>
</protein>